<organism evidence="1 2">
    <name type="scientific">Eretmocerus hayati</name>
    <dbReference type="NCBI Taxonomy" id="131215"/>
    <lineage>
        <taxon>Eukaryota</taxon>
        <taxon>Metazoa</taxon>
        <taxon>Ecdysozoa</taxon>
        <taxon>Arthropoda</taxon>
        <taxon>Hexapoda</taxon>
        <taxon>Insecta</taxon>
        <taxon>Pterygota</taxon>
        <taxon>Neoptera</taxon>
        <taxon>Endopterygota</taxon>
        <taxon>Hymenoptera</taxon>
        <taxon>Apocrita</taxon>
        <taxon>Proctotrupomorpha</taxon>
        <taxon>Chalcidoidea</taxon>
        <taxon>Aphelinidae</taxon>
        <taxon>Aphelininae</taxon>
        <taxon>Eretmocerus</taxon>
    </lineage>
</organism>
<protein>
    <submittedName>
        <fullName evidence="1">Uncharacterized protein</fullName>
    </submittedName>
</protein>
<reference evidence="1" key="1">
    <citation type="submission" date="2023-04" db="EMBL/GenBank/DDBJ databases">
        <title>A chromosome-level genome assembly of the parasitoid wasp Eretmocerus hayati.</title>
        <authorList>
            <person name="Zhong Y."/>
            <person name="Liu S."/>
            <person name="Liu Y."/>
        </authorList>
    </citation>
    <scope>NUCLEOTIDE SEQUENCE</scope>
    <source>
        <strain evidence="1">ZJU_SS_LIU_2023</strain>
    </source>
</reference>
<evidence type="ECO:0000313" key="1">
    <source>
        <dbReference type="EMBL" id="KAJ8669504.1"/>
    </source>
</evidence>
<dbReference type="Proteomes" id="UP001239111">
    <property type="component" value="Chromosome 3"/>
</dbReference>
<evidence type="ECO:0000313" key="2">
    <source>
        <dbReference type="Proteomes" id="UP001239111"/>
    </source>
</evidence>
<sequence>MKRKRAAKTGPSKNRRIEEAANDNERERAASDSALQRERPAPAHNQQERERASGTGAAVQGEDLFDDADLSDDPDGEQQFGAEAHTSGIQQLPANSRSRPRARPSQTQHRPRSPIHDGAALQDPGATLANQLPVPPKRGRGRPPAAARPGVNVAASNIHNQPPVPRKRRVRNQDLAPALQIQPPQFDQQHLLQVENHQLREQSLPSRRRQNRRGEREIAVSQQQGQQQDGRGANGYGEPEPILPPPPLPRQRRRRQTEYDGMQEPGLVAFEPLIQPMLQSRPQRRGPSAAVANLPVQPTPPQIRQGRRNQPAAISNLPEQRPPRIPPIPRQGRRGDVATIQELPVQSSRAQRRSRHEEHATLREVHDTRTLPAPTHDGASAARHVIATAQPSTLQASSSALRATSRPQKRGQGRPTATVTSSTADQQQVQHEHLFDNGNVVFPQQEIFDDFNYSSDESEFDSDIDPSDLPIPGYNRTNFNNFSNQNQFPTAHSTGYQFNSNSNFPNQSDDSNQNDNINRLASVLANTFSNFQLDNSALNNTCIKPMLDMLLNTAI</sequence>
<name>A0ACC2NE60_9HYME</name>
<keyword evidence="2" id="KW-1185">Reference proteome</keyword>
<gene>
    <name evidence="1" type="ORF">QAD02_000763</name>
</gene>
<accession>A0ACC2NE60</accession>
<proteinExistence type="predicted"/>
<comment type="caution">
    <text evidence="1">The sequence shown here is derived from an EMBL/GenBank/DDBJ whole genome shotgun (WGS) entry which is preliminary data.</text>
</comment>
<dbReference type="EMBL" id="CM056743">
    <property type="protein sequence ID" value="KAJ8669504.1"/>
    <property type="molecule type" value="Genomic_DNA"/>
</dbReference>